<evidence type="ECO:0000313" key="2">
    <source>
        <dbReference type="EMBL" id="KAG1781016.1"/>
    </source>
</evidence>
<organism evidence="2 3">
    <name type="scientific">Suillus placidus</name>
    <dbReference type="NCBI Taxonomy" id="48579"/>
    <lineage>
        <taxon>Eukaryota</taxon>
        <taxon>Fungi</taxon>
        <taxon>Dikarya</taxon>
        <taxon>Basidiomycota</taxon>
        <taxon>Agaricomycotina</taxon>
        <taxon>Agaricomycetes</taxon>
        <taxon>Agaricomycetidae</taxon>
        <taxon>Boletales</taxon>
        <taxon>Suillineae</taxon>
        <taxon>Suillaceae</taxon>
        <taxon>Suillus</taxon>
    </lineage>
</organism>
<accession>A0A9P7A3Y7</accession>
<keyword evidence="3" id="KW-1185">Reference proteome</keyword>
<protein>
    <submittedName>
        <fullName evidence="2">Uncharacterized protein</fullName>
    </submittedName>
</protein>
<dbReference type="AlphaFoldDB" id="A0A9P7A3Y7"/>
<gene>
    <name evidence="2" type="ORF">EV702DRAFT_1193857</name>
</gene>
<dbReference type="EMBL" id="JABBWD010000007">
    <property type="protein sequence ID" value="KAG1781016.1"/>
    <property type="molecule type" value="Genomic_DNA"/>
</dbReference>
<reference evidence="2" key="1">
    <citation type="journal article" date="2020" name="New Phytol.">
        <title>Comparative genomics reveals dynamic genome evolution in host specialist ectomycorrhizal fungi.</title>
        <authorList>
            <person name="Lofgren L.A."/>
            <person name="Nguyen N.H."/>
            <person name="Vilgalys R."/>
            <person name="Ruytinx J."/>
            <person name="Liao H.L."/>
            <person name="Branco S."/>
            <person name="Kuo A."/>
            <person name="LaButti K."/>
            <person name="Lipzen A."/>
            <person name="Andreopoulos W."/>
            <person name="Pangilinan J."/>
            <person name="Riley R."/>
            <person name="Hundley H."/>
            <person name="Na H."/>
            <person name="Barry K."/>
            <person name="Grigoriev I.V."/>
            <person name="Stajich J.E."/>
            <person name="Kennedy P.G."/>
        </authorList>
    </citation>
    <scope>NUCLEOTIDE SEQUENCE</scope>
    <source>
        <strain evidence="2">DOB743</strain>
    </source>
</reference>
<dbReference type="Proteomes" id="UP000714275">
    <property type="component" value="Unassembled WGS sequence"/>
</dbReference>
<name>A0A9P7A3Y7_9AGAM</name>
<sequence>MAGTEWVTAEQKAFLQGLYSDFLKAQLQATLTAFWTEVYRTWFEKWPEISIMYPDVPDHDSLLEEQNKLLGIAVKKRQQQIRTWFNYRSQRGGRASVNAMTKSIQKMLGNRAKGTRVHTPAEIFAKSSHGAEVHTKLRNAIDSGSITTKAEKLNTARKLAQEAYAAANSDVQASCMAIVQSERDTKASEVLKHMHAPEERTNTELAKALEECPGPIAHFLQAIHEMTGFHWSILGAGPDPRYNGDINVISYHTGVNEQGQNWMQATPDFNERHLKPFTGFVSRLFPEHMRKMRALSYIPPTPSQQDTSESMLGTERVPEPGMQLFSHSPPRPIPITSGSLSVENAVLPSAPIPSSLLSFDSHDFASSHGSSDYMELPTFGSSYRSSDYMELPTFDSDMYDDNLNVRPSSSTSTSTSSYSLMPYLNSPSSSPISSWNCDARNSQNYTSPPRFRPHDTFKNFHSQTAASDVTQSSLPPFIVSKSPKFYFPPISAPAGSFLDAPQHTTEPLGTESVANAAAATADLESSASGDSGDLVTKTCNDPRPTADMESVTAIVADVVVPPIVGAMNVADVAAPQTVTPTIVADVVVLPAVRKTGRIRMETTRLVQADNIGQNTKRTRPAAGHAIGSGAPKKRLK</sequence>
<proteinExistence type="predicted"/>
<feature type="region of interest" description="Disordered" evidence="1">
    <location>
        <begin position="615"/>
        <end position="636"/>
    </location>
</feature>
<evidence type="ECO:0000313" key="3">
    <source>
        <dbReference type="Proteomes" id="UP000714275"/>
    </source>
</evidence>
<evidence type="ECO:0000256" key="1">
    <source>
        <dbReference type="SAM" id="MobiDB-lite"/>
    </source>
</evidence>
<comment type="caution">
    <text evidence="2">The sequence shown here is derived from an EMBL/GenBank/DDBJ whole genome shotgun (WGS) entry which is preliminary data.</text>
</comment>
<dbReference type="OrthoDB" id="2651088at2759"/>